<feature type="domain" description="EVE" evidence="1">
    <location>
        <begin position="1"/>
        <end position="143"/>
    </location>
</feature>
<dbReference type="EMBL" id="JACHID010000015">
    <property type="protein sequence ID" value="MBB5022743.1"/>
    <property type="molecule type" value="Genomic_DNA"/>
</dbReference>
<dbReference type="CDD" id="cd21133">
    <property type="entry name" value="EVE"/>
    <property type="match status" value="1"/>
</dbReference>
<comment type="caution">
    <text evidence="2">The sequence shown here is derived from an EMBL/GenBank/DDBJ whole genome shotgun (WGS) entry which is preliminary data.</text>
</comment>
<dbReference type="PANTHER" id="PTHR14087:SF7">
    <property type="entry name" value="THYMOCYTE NUCLEAR PROTEIN 1"/>
    <property type="match status" value="1"/>
</dbReference>
<accession>A0A7W8DHX0</accession>
<protein>
    <submittedName>
        <fullName evidence="2">Putative RNA-binding protein with PUA-like domain</fullName>
    </submittedName>
</protein>
<keyword evidence="3" id="KW-1185">Reference proteome</keyword>
<dbReference type="RefSeq" id="WP_343067221.1">
    <property type="nucleotide sequence ID" value="NZ_JACHID010000015.1"/>
</dbReference>
<dbReference type="InterPro" id="IPR015947">
    <property type="entry name" value="PUA-like_sf"/>
</dbReference>
<evidence type="ECO:0000313" key="2">
    <source>
        <dbReference type="EMBL" id="MBB5022743.1"/>
    </source>
</evidence>
<proteinExistence type="predicted"/>
<dbReference type="Pfam" id="PF01878">
    <property type="entry name" value="EVE"/>
    <property type="match status" value="1"/>
</dbReference>
<gene>
    <name evidence="2" type="ORF">HNR37_002086</name>
</gene>
<dbReference type="InterPro" id="IPR002740">
    <property type="entry name" value="EVE_domain"/>
</dbReference>
<dbReference type="Gene3D" id="3.10.590.10">
    <property type="entry name" value="ph1033 like domains"/>
    <property type="match status" value="1"/>
</dbReference>
<organism evidence="2 3">
    <name type="scientific">Desulfurispira natronophila</name>
    <dbReference type="NCBI Taxonomy" id="682562"/>
    <lineage>
        <taxon>Bacteria</taxon>
        <taxon>Pseudomonadati</taxon>
        <taxon>Chrysiogenota</taxon>
        <taxon>Chrysiogenia</taxon>
        <taxon>Chrysiogenales</taxon>
        <taxon>Chrysiogenaceae</taxon>
        <taxon>Desulfurispira</taxon>
    </lineage>
</organism>
<evidence type="ECO:0000259" key="1">
    <source>
        <dbReference type="Pfam" id="PF01878"/>
    </source>
</evidence>
<dbReference type="Proteomes" id="UP000528322">
    <property type="component" value="Unassembled WGS sequence"/>
</dbReference>
<sequence>MKTEPTEFSIHDFQEHPQCTAPWDGVRNYQARNYLKTMKPGDIVFIYHSNVKNRGIVGTATVVSKAVPDQTAHDPQSNYYDSRSTPENPRWVQIDFRLQTVFIEPLLLTTLKQQPELYDMPLLKRGQRLSVQPVSHHHAHIIFGLANIADN</sequence>
<reference evidence="2 3" key="1">
    <citation type="submission" date="2020-08" db="EMBL/GenBank/DDBJ databases">
        <title>Genomic Encyclopedia of Type Strains, Phase IV (KMG-IV): sequencing the most valuable type-strain genomes for metagenomic binning, comparative biology and taxonomic classification.</title>
        <authorList>
            <person name="Goeker M."/>
        </authorList>
    </citation>
    <scope>NUCLEOTIDE SEQUENCE [LARGE SCALE GENOMIC DNA]</scope>
    <source>
        <strain evidence="2 3">DSM 22071</strain>
    </source>
</reference>
<evidence type="ECO:0000313" key="3">
    <source>
        <dbReference type="Proteomes" id="UP000528322"/>
    </source>
</evidence>
<dbReference type="InterPro" id="IPR052181">
    <property type="entry name" value="5hmC_binding"/>
</dbReference>
<dbReference type="SUPFAM" id="SSF88697">
    <property type="entry name" value="PUA domain-like"/>
    <property type="match status" value="1"/>
</dbReference>
<dbReference type="InterPro" id="IPR047197">
    <property type="entry name" value="THYN1-like_EVE"/>
</dbReference>
<dbReference type="PANTHER" id="PTHR14087">
    <property type="entry name" value="THYMOCYTE NUCLEAR PROTEIN 1"/>
    <property type="match status" value="1"/>
</dbReference>
<dbReference type="AlphaFoldDB" id="A0A7W8DHX0"/>
<name>A0A7W8DHX0_9BACT</name>